<reference evidence="1 2" key="1">
    <citation type="submission" date="2019-03" db="EMBL/GenBank/DDBJ databases">
        <title>Genomic Encyclopedia of Archaeal and Bacterial Type Strains, Phase II (KMG-II): from individual species to whole genera.</title>
        <authorList>
            <person name="Goeker M."/>
        </authorList>
    </citation>
    <scope>NUCLEOTIDE SEQUENCE [LARGE SCALE GENOMIC DNA]</scope>
    <source>
        <strain evidence="1 2">DSM 19034</strain>
    </source>
</reference>
<dbReference type="AlphaFoldDB" id="A0A4R6IM55"/>
<dbReference type="EMBL" id="SNWM01000002">
    <property type="protein sequence ID" value="TDO23197.1"/>
    <property type="molecule type" value="Genomic_DNA"/>
</dbReference>
<organism evidence="1 2">
    <name type="scientific">Pedobacter duraquae</name>
    <dbReference type="NCBI Taxonomy" id="425511"/>
    <lineage>
        <taxon>Bacteria</taxon>
        <taxon>Pseudomonadati</taxon>
        <taxon>Bacteroidota</taxon>
        <taxon>Sphingobacteriia</taxon>
        <taxon>Sphingobacteriales</taxon>
        <taxon>Sphingobacteriaceae</taxon>
        <taxon>Pedobacter</taxon>
    </lineage>
</organism>
<gene>
    <name evidence="1" type="ORF">CLV32_2184</name>
</gene>
<accession>A0A4R6IM55</accession>
<dbReference type="Proteomes" id="UP000295499">
    <property type="component" value="Unassembled WGS sequence"/>
</dbReference>
<evidence type="ECO:0000313" key="1">
    <source>
        <dbReference type="EMBL" id="TDO23197.1"/>
    </source>
</evidence>
<keyword evidence="2" id="KW-1185">Reference proteome</keyword>
<protein>
    <submittedName>
        <fullName evidence="1">Uncharacterized protein</fullName>
    </submittedName>
</protein>
<comment type="caution">
    <text evidence="1">The sequence shown here is derived from an EMBL/GenBank/DDBJ whole genome shotgun (WGS) entry which is preliminary data.</text>
</comment>
<evidence type="ECO:0000313" key="2">
    <source>
        <dbReference type="Proteomes" id="UP000295499"/>
    </source>
</evidence>
<proteinExistence type="predicted"/>
<sequence length="50" mass="6017">MYKLSNLSNRDQNEMMQECDCEFLSELELLFREINQHRLPGYTAQTLPEH</sequence>
<name>A0A4R6IM55_9SPHI</name>